<dbReference type="AlphaFoldDB" id="X1MLG7"/>
<gene>
    <name evidence="1" type="ORF">S06H3_18524</name>
</gene>
<protein>
    <recommendedName>
        <fullName evidence="2">YkgJ family cysteine cluster protein</fullName>
    </recommendedName>
</protein>
<accession>X1MLG7</accession>
<comment type="caution">
    <text evidence="1">The sequence shown here is derived from an EMBL/GenBank/DDBJ whole genome shotgun (WGS) entry which is preliminary data.</text>
</comment>
<proteinExistence type="predicted"/>
<name>X1MLG7_9ZZZZ</name>
<organism evidence="1">
    <name type="scientific">marine sediment metagenome</name>
    <dbReference type="NCBI Taxonomy" id="412755"/>
    <lineage>
        <taxon>unclassified sequences</taxon>
        <taxon>metagenomes</taxon>
        <taxon>ecological metagenomes</taxon>
    </lineage>
</organism>
<reference evidence="1" key="1">
    <citation type="journal article" date="2014" name="Front. Microbiol.">
        <title>High frequency of phylogenetically diverse reductive dehalogenase-homologous genes in deep subseafloor sedimentary metagenomes.</title>
        <authorList>
            <person name="Kawai M."/>
            <person name="Futagami T."/>
            <person name="Toyoda A."/>
            <person name="Takaki Y."/>
            <person name="Nishi S."/>
            <person name="Hori S."/>
            <person name="Arai W."/>
            <person name="Tsubouchi T."/>
            <person name="Morono Y."/>
            <person name="Uchiyama I."/>
            <person name="Ito T."/>
            <person name="Fujiyama A."/>
            <person name="Inagaki F."/>
            <person name="Takami H."/>
        </authorList>
    </citation>
    <scope>NUCLEOTIDE SEQUENCE</scope>
    <source>
        <strain evidence="1">Expedition CK06-06</strain>
    </source>
</reference>
<dbReference type="EMBL" id="BARV01009378">
    <property type="protein sequence ID" value="GAI15530.1"/>
    <property type="molecule type" value="Genomic_DNA"/>
</dbReference>
<evidence type="ECO:0008006" key="2">
    <source>
        <dbReference type="Google" id="ProtNLM"/>
    </source>
</evidence>
<evidence type="ECO:0000313" key="1">
    <source>
        <dbReference type="EMBL" id="GAI15530.1"/>
    </source>
</evidence>
<sequence>MVIYIIEKFKLCESVKNGFKFGCQICGNCCKGKKKGYIFIYKPDLEKLFEYFKCTTEAEKCEFAKKHLEIISQKFVYKDNNTDVKKNYYYDTLVFKLVGENEECCFLGENNMCKI</sequence>